<dbReference type="InterPro" id="IPR006311">
    <property type="entry name" value="TAT_signal"/>
</dbReference>
<comment type="caution">
    <text evidence="2">The sequence shown here is derived from an EMBL/GenBank/DDBJ whole genome shotgun (WGS) entry which is preliminary data.</text>
</comment>
<sequence>MTRFSIAAPALGRRTLLQGGVAAALLAGLPAGRLLAQDAELPEAVLALIEPAMAEPQAVMFGLSIPADRATAFKEALDGFYGFPLNVEFQGGLGPQKAAEVAQLASRGVPAGVDCFYAGEGTTIFLRGAGAVETDGWAVELGIPPERLVDASAVKIIDSSLPLMSYNQDLVDPADLPTSWEDLLDPRWTGRITMPRLPGGAFFYNTHSVGEDVMTRVLEGIMTQNVIWVPRTPDAATRLLSGEAALAIGVDIESQVVRGAPLAYVPIQPMYMAPWLTNMVKGTRSPNLVKLFAYFVSTDTGQAALNAATGYSTVDLPGSTKAALLAQYNPTYVPQEWIAENYERLVTKYSGIMGLR</sequence>
<dbReference type="SUPFAM" id="SSF53850">
    <property type="entry name" value="Periplasmic binding protein-like II"/>
    <property type="match status" value="1"/>
</dbReference>
<gene>
    <name evidence="2" type="ORF">ACFSGJ_01570</name>
</gene>
<reference evidence="3" key="1">
    <citation type="journal article" date="2019" name="Int. J. Syst. Evol. Microbiol.">
        <title>The Global Catalogue of Microorganisms (GCM) 10K type strain sequencing project: providing services to taxonomists for standard genome sequencing and annotation.</title>
        <authorList>
            <consortium name="The Broad Institute Genomics Platform"/>
            <consortium name="The Broad Institute Genome Sequencing Center for Infectious Disease"/>
            <person name="Wu L."/>
            <person name="Ma J."/>
        </authorList>
    </citation>
    <scope>NUCLEOTIDE SEQUENCE [LARGE SCALE GENOMIC DNA]</scope>
    <source>
        <strain evidence="3">CGMCC 4.7242</strain>
    </source>
</reference>
<keyword evidence="1" id="KW-0732">Signal</keyword>
<dbReference type="Pfam" id="PF13343">
    <property type="entry name" value="SBP_bac_6"/>
    <property type="match status" value="1"/>
</dbReference>
<dbReference type="PROSITE" id="PS51318">
    <property type="entry name" value="TAT"/>
    <property type="match status" value="1"/>
</dbReference>
<dbReference type="Gene3D" id="3.40.190.10">
    <property type="entry name" value="Periplasmic binding protein-like II"/>
    <property type="match status" value="2"/>
</dbReference>
<dbReference type="EMBL" id="JBHUGH010000001">
    <property type="protein sequence ID" value="MFD1910901.1"/>
    <property type="molecule type" value="Genomic_DNA"/>
</dbReference>
<organism evidence="2 3">
    <name type="scientific">Halodurantibacterium flavum</name>
    <dbReference type="NCBI Taxonomy" id="1382802"/>
    <lineage>
        <taxon>Bacteria</taxon>
        <taxon>Pseudomonadati</taxon>
        <taxon>Pseudomonadota</taxon>
        <taxon>Alphaproteobacteria</taxon>
        <taxon>Rhodobacterales</taxon>
        <taxon>Paracoccaceae</taxon>
        <taxon>Halodurantibacterium</taxon>
    </lineage>
</organism>
<protein>
    <submittedName>
        <fullName evidence="2">ABC transporter substrate-binding protein</fullName>
    </submittedName>
</protein>
<evidence type="ECO:0000256" key="1">
    <source>
        <dbReference type="ARBA" id="ARBA00022729"/>
    </source>
</evidence>
<evidence type="ECO:0000313" key="2">
    <source>
        <dbReference type="EMBL" id="MFD1910901.1"/>
    </source>
</evidence>
<keyword evidence="3" id="KW-1185">Reference proteome</keyword>
<accession>A0ABW4S0N1</accession>
<proteinExistence type="predicted"/>
<name>A0ABW4S0N1_9RHOB</name>
<dbReference type="RefSeq" id="WP_390258908.1">
    <property type="nucleotide sequence ID" value="NZ_JBHUGH010000001.1"/>
</dbReference>
<dbReference type="Proteomes" id="UP001597353">
    <property type="component" value="Unassembled WGS sequence"/>
</dbReference>
<dbReference type="PANTHER" id="PTHR30006">
    <property type="entry name" value="THIAMINE-BINDING PERIPLASMIC PROTEIN-RELATED"/>
    <property type="match status" value="1"/>
</dbReference>
<evidence type="ECO:0000313" key="3">
    <source>
        <dbReference type="Proteomes" id="UP001597353"/>
    </source>
</evidence>